<evidence type="ECO:0000256" key="3">
    <source>
        <dbReference type="ARBA" id="ARBA00008195"/>
    </source>
</evidence>
<feature type="transmembrane region" description="Helical" evidence="12">
    <location>
        <begin position="36"/>
        <end position="59"/>
    </location>
</feature>
<feature type="transmembrane region" description="Helical" evidence="12">
    <location>
        <begin position="443"/>
        <end position="462"/>
    </location>
</feature>
<dbReference type="Gene3D" id="3.40.190.160">
    <property type="match status" value="1"/>
</dbReference>
<feature type="region of interest" description="Disordered" evidence="11">
    <location>
        <begin position="728"/>
        <end position="757"/>
    </location>
</feature>
<dbReference type="Pfam" id="PF17689">
    <property type="entry name" value="Arabino_trans_N"/>
    <property type="match status" value="1"/>
</dbReference>
<evidence type="ECO:0000256" key="11">
    <source>
        <dbReference type="SAM" id="MobiDB-lite"/>
    </source>
</evidence>
<keyword evidence="6" id="KW-0808">Transferase</keyword>
<dbReference type="InterPro" id="IPR040920">
    <property type="entry name" value="Arabino_trans_N"/>
</dbReference>
<evidence type="ECO:0000313" key="17">
    <source>
        <dbReference type="Proteomes" id="UP001651690"/>
    </source>
</evidence>
<dbReference type="RefSeq" id="WP_255061605.1">
    <property type="nucleotide sequence ID" value="NZ_JANDBD010000007.1"/>
</dbReference>
<dbReference type="InterPro" id="IPR042486">
    <property type="entry name" value="Arabino_trans_C_2"/>
</dbReference>
<keyword evidence="5" id="KW-0328">Glycosyltransferase</keyword>
<feature type="transmembrane region" description="Helical" evidence="12">
    <location>
        <begin position="248"/>
        <end position="268"/>
    </location>
</feature>
<evidence type="ECO:0000256" key="5">
    <source>
        <dbReference type="ARBA" id="ARBA00022676"/>
    </source>
</evidence>
<protein>
    <submittedName>
        <fullName evidence="16">Arabinosyltransferase domain-containing protein</fullName>
    </submittedName>
</protein>
<feature type="transmembrane region" description="Helical" evidence="12">
    <location>
        <begin position="505"/>
        <end position="525"/>
    </location>
</feature>
<dbReference type="Gene3D" id="2.60.120.940">
    <property type="entry name" value="EmbC, C-terminal domain, subdomain 2"/>
    <property type="match status" value="1"/>
</dbReference>
<feature type="transmembrane region" description="Helical" evidence="12">
    <location>
        <begin position="534"/>
        <end position="552"/>
    </location>
</feature>
<feature type="transmembrane region" description="Helical" evidence="12">
    <location>
        <begin position="351"/>
        <end position="368"/>
    </location>
</feature>
<comment type="subcellular location">
    <subcellularLocation>
        <location evidence="2">Cell membrane</location>
        <topology evidence="2">Multi-pass membrane protein</topology>
    </subcellularLocation>
</comment>
<organism evidence="16 17">
    <name type="scientific">Mycolicibacterium arenosum</name>
    <dbReference type="NCBI Taxonomy" id="2952157"/>
    <lineage>
        <taxon>Bacteria</taxon>
        <taxon>Bacillati</taxon>
        <taxon>Actinomycetota</taxon>
        <taxon>Actinomycetes</taxon>
        <taxon>Mycobacteriales</taxon>
        <taxon>Mycobacteriaceae</taxon>
        <taxon>Mycolicibacterium</taxon>
    </lineage>
</organism>
<evidence type="ECO:0000256" key="4">
    <source>
        <dbReference type="ARBA" id="ARBA00022475"/>
    </source>
</evidence>
<feature type="domain" description="Arabinosyltransferas concanavalin like" evidence="15">
    <location>
        <begin position="60"/>
        <end position="195"/>
    </location>
</feature>
<sequence length="1008" mass="105088">MDLGRLTGSSGAHCPLPRPVATRKATLLATSSTSRIVALVIAVGGLLTACLLPFAPVFAQSATVTWPAATGPAAPTSALLVPYRPATLTAELRCPALRWNGAPSTVLATGAPGEGLTVRTTATGIRIDSDDARIDVPVARNAPDCAVTVAADATGMSVSGAGEPVVLDGQPVPRVFAFLTDLSPVAAKGISVTAQTRSPFATSPTMTKSVLIAVQLLCAAASLVALGWGSRWRRSVRRARLRPRRVWWIDAGVVVLLGGWAVVGPLAVDDGWATTIARTVADTGSPGNFYRWWNASEVPFALSQEVLSHFTAVSLAPLWLRLPSTLLGIATWLVLSRGILAAALPVRGRAVGVRLLAAVFFLAAWLPFNLGTRPESYVAAGVATVLALMWRSRSAFGIGLAALTAALTVAVSPTAVLLAGPVVVMAPRALAVARRGARDRLDLALRFAAIACLAATVLTVVFCDQTWDALRTATGWHTFFGPTLPWSSEPDRYHYLLGRDQQGSFAKRAPVLIAAVMVPAVVAFARRRRRLDTAALRLAAMVVISLAALAAVPSKWSYHLGATAALLAAFSTVAVVLVSERVRAPGGYGVVAGVLTAALSAVAAAVAFTGPNAWWLSAAYDVPWSEGPVQPLGLPLTNPLLWFAVAAIAALAVARRHPGVVVRISPAPVAVVAATTSVLLLVGSFVAAPLRRPEGSLALANLNRLHDARDCGLADDIQVLPDGPPLAPSDDDDLTEGFGTGSGFYPGAPPPDPPGTGASAFVWGSRVASPETAGRLVSRWFALPPQRPGTGVAVSVSGRLGEGNALVLEYGRDTARGVVPVGEVAPVDRVAVDEDPDHPLWRTVGVDAESAPASADRVRIRAVDGRTDDLGWLAVTGPRSRSIVGLGDFLATRGPVLVAWPQSFLFPCVTDIPVVSTGLAETPDTVIESPRPFFTEDRDPTIGGSFAGVAELGELQEVATRLVGHPEIDWGSVRVWSATVGRDRYDVTIERDVVAGAGGTPAQPPERP</sequence>
<comment type="caution">
    <text evidence="16">The sequence shown here is derived from an EMBL/GenBank/DDBJ whole genome shotgun (WGS) entry which is preliminary data.</text>
</comment>
<accession>A0ABT1M742</accession>
<dbReference type="Gene3D" id="2.60.120.610">
    <property type="entry name" value="arabinofuranosyltransferase like domain"/>
    <property type="match status" value="1"/>
</dbReference>
<dbReference type="Pfam" id="PF04602">
    <property type="entry name" value="Arabinose_trans"/>
    <property type="match status" value="1"/>
</dbReference>
<feature type="domain" description="Arabinosyltransferase C-terminal" evidence="14">
    <location>
        <begin position="762"/>
        <end position="981"/>
    </location>
</feature>
<evidence type="ECO:0000313" key="16">
    <source>
        <dbReference type="EMBL" id="MCP9274232.1"/>
    </source>
</evidence>
<comment type="similarity">
    <text evidence="3">Belongs to the emb family.</text>
</comment>
<feature type="transmembrane region" description="Helical" evidence="12">
    <location>
        <begin position="325"/>
        <end position="344"/>
    </location>
</feature>
<keyword evidence="4" id="KW-1003">Cell membrane</keyword>
<feature type="transmembrane region" description="Helical" evidence="12">
    <location>
        <begin position="590"/>
        <end position="616"/>
    </location>
</feature>
<evidence type="ECO:0000256" key="9">
    <source>
        <dbReference type="ARBA" id="ARBA00023136"/>
    </source>
</evidence>
<evidence type="ECO:0000256" key="10">
    <source>
        <dbReference type="ARBA" id="ARBA00023316"/>
    </source>
</evidence>
<feature type="domain" description="Arabinofuranosyltransferase central" evidence="13">
    <location>
        <begin position="203"/>
        <end position="652"/>
    </location>
</feature>
<dbReference type="InterPro" id="IPR027451">
    <property type="entry name" value="EmbABC_dom1"/>
</dbReference>
<comment type="function">
    <text evidence="1">Arabinosyl transferase responsible for the polymerization of arabinose into the arabinan of arabinogalactan.</text>
</comment>
<feature type="transmembrane region" description="Helical" evidence="12">
    <location>
        <begin position="558"/>
        <end position="578"/>
    </location>
</feature>
<evidence type="ECO:0000256" key="7">
    <source>
        <dbReference type="ARBA" id="ARBA00022692"/>
    </source>
</evidence>
<name>A0ABT1M742_9MYCO</name>
<keyword evidence="17" id="KW-1185">Reference proteome</keyword>
<keyword evidence="9 12" id="KW-0472">Membrane</keyword>
<evidence type="ECO:0000259" key="14">
    <source>
        <dbReference type="Pfam" id="PF14896"/>
    </source>
</evidence>
<evidence type="ECO:0000259" key="15">
    <source>
        <dbReference type="Pfam" id="PF17689"/>
    </source>
</evidence>
<gene>
    <name evidence="16" type="ORF">NM203_18750</name>
</gene>
<feature type="transmembrane region" description="Helical" evidence="12">
    <location>
        <begin position="666"/>
        <end position="688"/>
    </location>
</feature>
<keyword evidence="7 12" id="KW-0812">Transmembrane</keyword>
<dbReference type="Proteomes" id="UP001651690">
    <property type="component" value="Unassembled WGS sequence"/>
</dbReference>
<keyword evidence="8 12" id="KW-1133">Transmembrane helix</keyword>
<dbReference type="InterPro" id="IPR007680">
    <property type="entry name" value="Arabino_trans_central"/>
</dbReference>
<evidence type="ECO:0000256" key="1">
    <source>
        <dbReference type="ARBA" id="ARBA00003001"/>
    </source>
</evidence>
<evidence type="ECO:0000256" key="8">
    <source>
        <dbReference type="ARBA" id="ARBA00022989"/>
    </source>
</evidence>
<dbReference type="EMBL" id="JANDBD010000007">
    <property type="protein sequence ID" value="MCP9274232.1"/>
    <property type="molecule type" value="Genomic_DNA"/>
</dbReference>
<feature type="transmembrane region" description="Helical" evidence="12">
    <location>
        <begin position="395"/>
        <end position="423"/>
    </location>
</feature>
<evidence type="ECO:0000256" key="2">
    <source>
        <dbReference type="ARBA" id="ARBA00004651"/>
    </source>
</evidence>
<keyword evidence="10" id="KW-0961">Cell wall biogenesis/degradation</keyword>
<dbReference type="InterPro" id="IPR032731">
    <property type="entry name" value="Arabino_trans_C"/>
</dbReference>
<evidence type="ECO:0000259" key="13">
    <source>
        <dbReference type="Pfam" id="PF04602"/>
    </source>
</evidence>
<dbReference type="Pfam" id="PF14896">
    <property type="entry name" value="Arabino_trans_C"/>
    <property type="match status" value="1"/>
</dbReference>
<feature type="transmembrane region" description="Helical" evidence="12">
    <location>
        <begin position="636"/>
        <end position="654"/>
    </location>
</feature>
<proteinExistence type="inferred from homology"/>
<feature type="transmembrane region" description="Helical" evidence="12">
    <location>
        <begin position="209"/>
        <end position="228"/>
    </location>
</feature>
<reference evidence="16 17" key="1">
    <citation type="submission" date="2022-06" db="EMBL/GenBank/DDBJ databases">
        <title>Mycolicibacterium sp. CAU 1645 isolated from seawater.</title>
        <authorList>
            <person name="Kim W."/>
        </authorList>
    </citation>
    <scope>NUCLEOTIDE SEQUENCE [LARGE SCALE GENOMIC DNA]</scope>
    <source>
        <strain evidence="16 17">CAU 1645</strain>
    </source>
</reference>
<evidence type="ECO:0000256" key="6">
    <source>
        <dbReference type="ARBA" id="ARBA00022679"/>
    </source>
</evidence>
<evidence type="ECO:0000256" key="12">
    <source>
        <dbReference type="SAM" id="Phobius"/>
    </source>
</evidence>